<proteinExistence type="predicted"/>
<gene>
    <name evidence="1" type="ORF">D5R81_04565</name>
</gene>
<sequence length="289" mass="32694">MITSVTVTPNSDWSKIITDYESVNNSLKVIGEAMFTIEDADQYLADINDHVKATYAEAILNKYEIETYISAGLFGSILFATIFKAREKCSGENFAFSLIMTSGSDEEIHKQRSGIAQEKSYSKLLGHQLAVQTHQHIRMEELYTDILIQELAAHAFTRDKVQFDEESLKSTIYQISEILMQMDELGIKNGGNATDLLYFPKQGRIKISALEKVTRLIPGEKNNLSVLRKLLQYDLEIDQLDSFQKPDWMSEELFELVKSILSDEQLSAESIKHHPQLSGLHGIGVQLLI</sequence>
<dbReference type="SUPFAM" id="SSF56112">
    <property type="entry name" value="Protein kinase-like (PK-like)"/>
    <property type="match status" value="1"/>
</dbReference>
<evidence type="ECO:0000313" key="1">
    <source>
        <dbReference type="EMBL" id="RJY18588.1"/>
    </source>
</evidence>
<protein>
    <submittedName>
        <fullName evidence="1">Uncharacterized protein</fullName>
    </submittedName>
</protein>
<dbReference type="Proteomes" id="UP000273022">
    <property type="component" value="Unassembled WGS sequence"/>
</dbReference>
<accession>A0A3A6TW48</accession>
<name>A0A3A6TW48_9GAMM</name>
<organism evidence="1 2">
    <name type="scientific">Parashewanella spongiae</name>
    <dbReference type="NCBI Taxonomy" id="342950"/>
    <lineage>
        <taxon>Bacteria</taxon>
        <taxon>Pseudomonadati</taxon>
        <taxon>Pseudomonadota</taxon>
        <taxon>Gammaproteobacteria</taxon>
        <taxon>Alteromonadales</taxon>
        <taxon>Shewanellaceae</taxon>
        <taxon>Parashewanella</taxon>
    </lineage>
</organism>
<reference evidence="1 2" key="1">
    <citation type="submission" date="2018-09" db="EMBL/GenBank/DDBJ databases">
        <title>Phylogeny of the Shewanellaceae, and recommendation for two new genera, Pseudoshewanella and Parashewanella.</title>
        <authorList>
            <person name="Wang G."/>
        </authorList>
    </citation>
    <scope>NUCLEOTIDE SEQUENCE [LARGE SCALE GENOMIC DNA]</scope>
    <source>
        <strain evidence="1 2">KCTC 22492</strain>
    </source>
</reference>
<dbReference type="AlphaFoldDB" id="A0A3A6TW48"/>
<dbReference type="EMBL" id="QYYH01000019">
    <property type="protein sequence ID" value="RJY18588.1"/>
    <property type="molecule type" value="Genomic_DNA"/>
</dbReference>
<evidence type="ECO:0000313" key="2">
    <source>
        <dbReference type="Proteomes" id="UP000273022"/>
    </source>
</evidence>
<dbReference type="InterPro" id="IPR011009">
    <property type="entry name" value="Kinase-like_dom_sf"/>
</dbReference>
<comment type="caution">
    <text evidence="1">The sequence shown here is derived from an EMBL/GenBank/DDBJ whole genome shotgun (WGS) entry which is preliminary data.</text>
</comment>
<keyword evidence="2" id="KW-1185">Reference proteome</keyword>